<comment type="caution">
    <text evidence="8">The sequence shown here is derived from an EMBL/GenBank/DDBJ whole genome shotgun (WGS) entry which is preliminary data.</text>
</comment>
<evidence type="ECO:0000259" key="7">
    <source>
        <dbReference type="PROSITE" id="PS51165"/>
    </source>
</evidence>
<organism evidence="8 9">
    <name type="scientific">Psittacicella melopsittaci</name>
    <dbReference type="NCBI Taxonomy" id="2028576"/>
    <lineage>
        <taxon>Bacteria</taxon>
        <taxon>Pseudomonadati</taxon>
        <taxon>Pseudomonadota</taxon>
        <taxon>Gammaproteobacteria</taxon>
        <taxon>Pasteurellales</taxon>
        <taxon>Psittacicellaceae</taxon>
        <taxon>Psittacicella</taxon>
    </lineage>
</organism>
<reference evidence="8 9" key="1">
    <citation type="submission" date="2017-08" db="EMBL/GenBank/DDBJ databases">
        <title>Reclassification of Bisgaard taxon 37 and 44.</title>
        <authorList>
            <person name="Christensen H."/>
        </authorList>
    </citation>
    <scope>NUCLEOTIDE SEQUENCE [LARGE SCALE GENOMIC DNA]</scope>
    <source>
        <strain evidence="8 9">B96_4</strain>
    </source>
</reference>
<evidence type="ECO:0000313" key="8">
    <source>
        <dbReference type="EMBL" id="RIY32170.1"/>
    </source>
</evidence>
<dbReference type="GO" id="GO:0005737">
    <property type="term" value="C:cytoplasm"/>
    <property type="evidence" value="ECO:0007669"/>
    <property type="project" value="InterPro"/>
</dbReference>
<dbReference type="GO" id="GO:0008990">
    <property type="term" value="F:rRNA (guanine-N2-)-methyltransferase activity"/>
    <property type="evidence" value="ECO:0007669"/>
    <property type="project" value="InterPro"/>
</dbReference>
<dbReference type="Gene3D" id="3.40.50.150">
    <property type="entry name" value="Vaccinia Virus protein VP39"/>
    <property type="match status" value="2"/>
</dbReference>
<evidence type="ECO:0000256" key="2">
    <source>
        <dbReference type="ARBA" id="ARBA00022552"/>
    </source>
</evidence>
<dbReference type="PANTHER" id="PTHR47313:SF1">
    <property type="entry name" value="RIBOSOMAL RNA LARGE SUBUNIT METHYLTRANSFERASE K_L"/>
    <property type="match status" value="1"/>
</dbReference>
<dbReference type="Gene3D" id="3.30.2130.30">
    <property type="match status" value="1"/>
</dbReference>
<evidence type="ECO:0000256" key="3">
    <source>
        <dbReference type="ARBA" id="ARBA00022603"/>
    </source>
</evidence>
<dbReference type="RefSeq" id="WP_119497228.1">
    <property type="nucleotide sequence ID" value="NZ_NRJH01000045.1"/>
</dbReference>
<dbReference type="CDD" id="cd02440">
    <property type="entry name" value="AdoMet_MTases"/>
    <property type="match status" value="1"/>
</dbReference>
<dbReference type="OrthoDB" id="9809404at2"/>
<dbReference type="InterPro" id="IPR000241">
    <property type="entry name" value="RlmKL-like_Mtase"/>
</dbReference>
<keyword evidence="2" id="KW-0698">rRNA processing</keyword>
<dbReference type="Pfam" id="PF01170">
    <property type="entry name" value="UPF0020"/>
    <property type="match status" value="1"/>
</dbReference>
<dbReference type="Pfam" id="PF10672">
    <property type="entry name" value="Methyltrans_SAM"/>
    <property type="match status" value="1"/>
</dbReference>
<dbReference type="GO" id="GO:0070043">
    <property type="term" value="F:rRNA (guanine-N7-)-methyltransferase activity"/>
    <property type="evidence" value="ECO:0007669"/>
    <property type="project" value="TreeGrafter"/>
</dbReference>
<keyword evidence="1" id="KW-0963">Cytoplasm</keyword>
<dbReference type="CDD" id="cd11715">
    <property type="entry name" value="THUMP_AdoMetMT"/>
    <property type="match status" value="1"/>
</dbReference>
<dbReference type="NCBIfam" id="NF008748">
    <property type="entry name" value="PRK11783.1"/>
    <property type="match status" value="1"/>
</dbReference>
<keyword evidence="4 8" id="KW-0808">Transferase</keyword>
<dbReference type="InterPro" id="IPR004114">
    <property type="entry name" value="THUMP_dom"/>
</dbReference>
<dbReference type="Proteomes" id="UP000266258">
    <property type="component" value="Unassembled WGS sequence"/>
</dbReference>
<protein>
    <submittedName>
        <fullName evidence="8">23S rRNA (Guanine(2445)-N(2))/(Guanine(2069)-N(7))-methyltransferase</fullName>
    </submittedName>
</protein>
<evidence type="ECO:0000256" key="5">
    <source>
        <dbReference type="ARBA" id="ARBA00022691"/>
    </source>
</evidence>
<dbReference type="SUPFAM" id="SSF53335">
    <property type="entry name" value="S-adenosyl-L-methionine-dependent methyltransferases"/>
    <property type="match status" value="2"/>
</dbReference>
<dbReference type="EMBL" id="NRJH01000045">
    <property type="protein sequence ID" value="RIY32170.1"/>
    <property type="molecule type" value="Genomic_DNA"/>
</dbReference>
<keyword evidence="3 8" id="KW-0489">Methyltransferase</keyword>
<gene>
    <name evidence="8" type="ORF">CJP74_05235</name>
</gene>
<keyword evidence="5" id="KW-0949">S-adenosyl-L-methionine</keyword>
<dbReference type="InterPro" id="IPR017244">
    <property type="entry name" value="23SrRNA_methyltr_KL"/>
</dbReference>
<evidence type="ECO:0000256" key="6">
    <source>
        <dbReference type="PROSITE-ProRule" id="PRU00529"/>
    </source>
</evidence>
<dbReference type="Pfam" id="PF02926">
    <property type="entry name" value="THUMP"/>
    <property type="match status" value="1"/>
</dbReference>
<dbReference type="PANTHER" id="PTHR47313">
    <property type="entry name" value="RIBOSOMAL RNA LARGE SUBUNIT METHYLTRANSFERASE K/L"/>
    <property type="match status" value="1"/>
</dbReference>
<dbReference type="GO" id="GO:0003723">
    <property type="term" value="F:RNA binding"/>
    <property type="evidence" value="ECO:0007669"/>
    <property type="project" value="UniProtKB-UniRule"/>
</dbReference>
<keyword evidence="6" id="KW-0694">RNA-binding</keyword>
<evidence type="ECO:0000313" key="9">
    <source>
        <dbReference type="Proteomes" id="UP000266258"/>
    </source>
</evidence>
<dbReference type="InterPro" id="IPR019614">
    <property type="entry name" value="SAM-dep_methyl-trfase"/>
</dbReference>
<dbReference type="PIRSF" id="PIRSF037618">
    <property type="entry name" value="RNA_Mtase_bacteria_prd"/>
    <property type="match status" value="1"/>
</dbReference>
<accession>A0A3A1Y435</accession>
<evidence type="ECO:0000256" key="4">
    <source>
        <dbReference type="ARBA" id="ARBA00022679"/>
    </source>
</evidence>
<dbReference type="AlphaFoldDB" id="A0A3A1Y435"/>
<dbReference type="SMART" id="SM00981">
    <property type="entry name" value="THUMP"/>
    <property type="match status" value="1"/>
</dbReference>
<evidence type="ECO:0000256" key="1">
    <source>
        <dbReference type="ARBA" id="ARBA00022490"/>
    </source>
</evidence>
<sequence length="749" mass="85598">MTHHFFISCQIGFEEMVKNELLHLLVASSQLNNPQEDPIPQKWDFSSADELALLSEKHQIKIKVGGVSAHLELYQAYQFILWSRIAARTLLVLNTTYVENDLDLYNAVYAHNWLDTLLPGFDFKVNFNGSNEFLKNTKYSSLRVKDALVDYFQNKNLPRPDVNTEEPDVLLDCRLHNNQLQIALDLTGSMNKRYRSRAGFAPMRETLAANLILRSGWDKQSPVYNPMCGSGVLAIEAALIALNIAPGLHCQHHLDYWKEHDVQTWLKVSQQAKNSQITPAPDFKVYASDSDRPVLIVAQMNAQSVGVEQYIEFSQTEIKDLQRAENSSTGLVIVNPPYGVRLANERALYNTYFTLGAALKSLFPGWICGVISSSTKLLDVIGLSANRKWQIKNSNLDCQYRVYSIRANTEQDLGQVSLDEQAQALYNRLPKNAARIKSYLTRNQVQNFRLYDADIPEYNVAVDVYTNTENEQKYYVVQEYAASKKIPLHKSVKRSMQALAMVQKYAQDQVKGAYEPLVIDKLRERQKGEAQYNRITHEGLEFYIDEYGCKFKVNLTDYIDTGIFLDNRELRYFLRSLVKAKQTRFLNLFSYTSTATVHVVKAQAAFTKSVDMSNNYCNWSAHNFRINNVNPQTNKIVQADVLAWLDAAQTNEEREAYDLIFCDPPTFSNSKRMEGTFDVQRDHIDLIGKIANLLKSQGQLVFCNNKRGFKLDTQALADLGLQAQDITQKTMPKDFEGSKIHQAWLIRKI</sequence>
<feature type="domain" description="THUMP" evidence="7">
    <location>
        <begin position="75"/>
        <end position="186"/>
    </location>
</feature>
<dbReference type="InterPro" id="IPR029063">
    <property type="entry name" value="SAM-dependent_MTases_sf"/>
</dbReference>
<name>A0A3A1Y435_9GAMM</name>
<proteinExistence type="predicted"/>
<dbReference type="Gene3D" id="3.30.750.80">
    <property type="entry name" value="RNA methyltransferase domain (HRMD) like"/>
    <property type="match status" value="1"/>
</dbReference>
<dbReference type="PROSITE" id="PS51165">
    <property type="entry name" value="THUMP"/>
    <property type="match status" value="1"/>
</dbReference>
<keyword evidence="9" id="KW-1185">Reference proteome</keyword>